<sequence length="71" mass="8148">ITGLAQVKGRNEISWVKKFHYDIQYVDSHSIAMDFKILIQTVFSVFALKGITPESQQIMPEFMGTEENEPD</sequence>
<evidence type="ECO:0000259" key="1">
    <source>
        <dbReference type="Pfam" id="PF02397"/>
    </source>
</evidence>
<dbReference type="EMBL" id="UINC01038344">
    <property type="protein sequence ID" value="SVB35232.1"/>
    <property type="molecule type" value="Genomic_DNA"/>
</dbReference>
<organism evidence="2">
    <name type="scientific">marine metagenome</name>
    <dbReference type="NCBI Taxonomy" id="408172"/>
    <lineage>
        <taxon>unclassified sequences</taxon>
        <taxon>metagenomes</taxon>
        <taxon>ecological metagenomes</taxon>
    </lineage>
</organism>
<feature type="non-terminal residue" evidence="2">
    <location>
        <position position="1"/>
    </location>
</feature>
<dbReference type="InterPro" id="IPR003362">
    <property type="entry name" value="Bact_transf"/>
</dbReference>
<dbReference type="PANTHER" id="PTHR30576:SF0">
    <property type="entry name" value="UNDECAPRENYL-PHOSPHATE N-ACETYLGALACTOSAMINYL 1-PHOSPHATE TRANSFERASE-RELATED"/>
    <property type="match status" value="1"/>
</dbReference>
<dbReference type="PANTHER" id="PTHR30576">
    <property type="entry name" value="COLANIC BIOSYNTHESIS UDP-GLUCOSE LIPID CARRIER TRANSFERASE"/>
    <property type="match status" value="1"/>
</dbReference>
<protein>
    <recommendedName>
        <fullName evidence="1">Bacterial sugar transferase domain-containing protein</fullName>
    </recommendedName>
</protein>
<evidence type="ECO:0000313" key="2">
    <source>
        <dbReference type="EMBL" id="SVB35232.1"/>
    </source>
</evidence>
<reference evidence="2" key="1">
    <citation type="submission" date="2018-05" db="EMBL/GenBank/DDBJ databases">
        <authorList>
            <person name="Lanie J.A."/>
            <person name="Ng W.-L."/>
            <person name="Kazmierczak K.M."/>
            <person name="Andrzejewski T.M."/>
            <person name="Davidsen T.M."/>
            <person name="Wayne K.J."/>
            <person name="Tettelin H."/>
            <person name="Glass J.I."/>
            <person name="Rusch D."/>
            <person name="Podicherti R."/>
            <person name="Tsui H.-C.T."/>
            <person name="Winkler M.E."/>
        </authorList>
    </citation>
    <scope>NUCLEOTIDE SEQUENCE</scope>
</reference>
<gene>
    <name evidence="2" type="ORF">METZ01_LOCUS188086</name>
</gene>
<dbReference type="Pfam" id="PF02397">
    <property type="entry name" value="Bac_transf"/>
    <property type="match status" value="1"/>
</dbReference>
<dbReference type="AlphaFoldDB" id="A0A382DB16"/>
<feature type="domain" description="Bacterial sugar transferase" evidence="1">
    <location>
        <begin position="1"/>
        <end position="46"/>
    </location>
</feature>
<accession>A0A382DB16</accession>
<dbReference type="GO" id="GO:0016780">
    <property type="term" value="F:phosphotransferase activity, for other substituted phosphate groups"/>
    <property type="evidence" value="ECO:0007669"/>
    <property type="project" value="TreeGrafter"/>
</dbReference>
<proteinExistence type="predicted"/>
<name>A0A382DB16_9ZZZZ</name>